<dbReference type="EMBL" id="JAAUVV010000008">
    <property type="protein sequence ID" value="NJJ03868.1"/>
    <property type="molecule type" value="Genomic_DNA"/>
</dbReference>
<comment type="caution">
    <text evidence="1">The sequence shown here is derived from an EMBL/GenBank/DDBJ whole genome shotgun (WGS) entry which is preliminary data.</text>
</comment>
<dbReference type="Proteomes" id="UP000591626">
    <property type="component" value="Unassembled WGS sequence"/>
</dbReference>
<name>A0AAP6XM78_9CORY</name>
<dbReference type="AlphaFoldDB" id="A0AAP6XM78"/>
<evidence type="ECO:0000313" key="1">
    <source>
        <dbReference type="EMBL" id="NJJ03868.1"/>
    </source>
</evidence>
<proteinExistence type="predicted"/>
<sequence length="83" mass="9514">MATGHGCEATYRLLCELFDEETSPQRREEITSEIAQCPECRSIAESERAVRAIVRDCCQPTKAPEPLRERIITTISYTEVTWH</sequence>
<evidence type="ECO:0000313" key="2">
    <source>
        <dbReference type="Proteomes" id="UP000591626"/>
    </source>
</evidence>
<gene>
    <name evidence="1" type="ORF">HC138_05795</name>
</gene>
<dbReference type="RefSeq" id="WP_070422864.1">
    <property type="nucleotide sequence ID" value="NZ_CP083648.1"/>
</dbReference>
<protein>
    <submittedName>
        <fullName evidence="1">Anti-sigma factor</fullName>
    </submittedName>
</protein>
<organism evidence="1 2">
    <name type="scientific">Corynebacterium coyleae</name>
    <dbReference type="NCBI Taxonomy" id="53374"/>
    <lineage>
        <taxon>Bacteria</taxon>
        <taxon>Bacillati</taxon>
        <taxon>Actinomycetota</taxon>
        <taxon>Actinomycetes</taxon>
        <taxon>Mycobacteriales</taxon>
        <taxon>Corynebacteriaceae</taxon>
        <taxon>Corynebacterium</taxon>
    </lineage>
</organism>
<reference evidence="1 2" key="1">
    <citation type="submission" date="2020-03" db="EMBL/GenBank/DDBJ databases">
        <title>Draft genome sequences of bacterial isolates from the female urobiome.</title>
        <authorList>
            <person name="Miller-Ensminger T."/>
            <person name="Wolfe A.J."/>
            <person name="Putonti C."/>
        </authorList>
    </citation>
    <scope>NUCLEOTIDE SEQUENCE [LARGE SCALE GENOMIC DNA]</scope>
    <source>
        <strain evidence="1 2">UMB8490</strain>
    </source>
</reference>
<accession>A0AAP6XM78</accession>